<accession>A0A1G9KPM1</accession>
<dbReference type="AlphaFoldDB" id="A0A1G9KPM1"/>
<dbReference type="Pfam" id="PF13487">
    <property type="entry name" value="HD_5"/>
    <property type="match status" value="1"/>
</dbReference>
<dbReference type="SMART" id="SM00471">
    <property type="entry name" value="HDc"/>
    <property type="match status" value="1"/>
</dbReference>
<evidence type="ECO:0000259" key="1">
    <source>
        <dbReference type="PROSITE" id="PS51832"/>
    </source>
</evidence>
<keyword evidence="3" id="KW-1185">Reference proteome</keyword>
<organism evidence="2 3">
    <name type="scientific">Halarsenatibacter silvermanii</name>
    <dbReference type="NCBI Taxonomy" id="321763"/>
    <lineage>
        <taxon>Bacteria</taxon>
        <taxon>Bacillati</taxon>
        <taxon>Bacillota</taxon>
        <taxon>Clostridia</taxon>
        <taxon>Halanaerobiales</taxon>
        <taxon>Halarsenatibacteraceae</taxon>
        <taxon>Halarsenatibacter</taxon>
    </lineage>
</organism>
<protein>
    <submittedName>
        <fullName evidence="2">HD domain-containing protein</fullName>
    </submittedName>
</protein>
<dbReference type="InterPro" id="IPR037522">
    <property type="entry name" value="HD_GYP_dom"/>
</dbReference>
<sequence length="345" mass="39593">MRLVHLDNVKQDMKLAKPISDSGRYLLREGQNNLQRFRKRLKKLGIKYIYVEDEISKDIEVDDVIRESTREEARQFTREFIDDISNDKTPDFNKAKKQVETIIDDIIDRQGVVINLYDIKTADDYTYAHSVNVAVISILLGKKVGLNYRDIKKLGLGALVHDVGKANIPNDILKKPGKLSEEEYKIIQEHARLGYDKLKDFKEIKATSLSVVLSHHENFQGNGYPRGVKGEELHIFPRIVAIADVFDALTSDRVYRERWSISEAADLIVSRSGQKFDPELVKYFMRYITLYPSGITVRLNDGREAVVVDQNEGYPRRPIVRLLDTGEEIDLTDELNLVIAEDKVS</sequence>
<feature type="domain" description="HD-GYP" evidence="1">
    <location>
        <begin position="104"/>
        <end position="300"/>
    </location>
</feature>
<dbReference type="Gene3D" id="1.10.3210.10">
    <property type="entry name" value="Hypothetical protein af1432"/>
    <property type="match status" value="1"/>
</dbReference>
<dbReference type="Proteomes" id="UP000199476">
    <property type="component" value="Unassembled WGS sequence"/>
</dbReference>
<dbReference type="EMBL" id="FNGO01000005">
    <property type="protein sequence ID" value="SDL51632.1"/>
    <property type="molecule type" value="Genomic_DNA"/>
</dbReference>
<dbReference type="CDD" id="cd00077">
    <property type="entry name" value="HDc"/>
    <property type="match status" value="1"/>
</dbReference>
<dbReference type="PROSITE" id="PS51832">
    <property type="entry name" value="HD_GYP"/>
    <property type="match status" value="1"/>
</dbReference>
<dbReference type="PANTHER" id="PTHR43155">
    <property type="entry name" value="CYCLIC DI-GMP PHOSPHODIESTERASE PA4108-RELATED"/>
    <property type="match status" value="1"/>
</dbReference>
<dbReference type="STRING" id="321763.SAMN04488692_10572"/>
<proteinExistence type="predicted"/>
<evidence type="ECO:0000313" key="3">
    <source>
        <dbReference type="Proteomes" id="UP000199476"/>
    </source>
</evidence>
<name>A0A1G9KPM1_9FIRM</name>
<dbReference type="SUPFAM" id="SSF109604">
    <property type="entry name" value="HD-domain/PDEase-like"/>
    <property type="match status" value="1"/>
</dbReference>
<dbReference type="OrthoDB" id="9804747at2"/>
<dbReference type="InterPro" id="IPR003607">
    <property type="entry name" value="HD/PDEase_dom"/>
</dbReference>
<evidence type="ECO:0000313" key="2">
    <source>
        <dbReference type="EMBL" id="SDL51632.1"/>
    </source>
</evidence>
<dbReference type="PANTHER" id="PTHR43155:SF2">
    <property type="entry name" value="CYCLIC DI-GMP PHOSPHODIESTERASE PA4108"/>
    <property type="match status" value="1"/>
</dbReference>
<reference evidence="2 3" key="1">
    <citation type="submission" date="2016-10" db="EMBL/GenBank/DDBJ databases">
        <authorList>
            <person name="de Groot N.N."/>
        </authorList>
    </citation>
    <scope>NUCLEOTIDE SEQUENCE [LARGE SCALE GENOMIC DNA]</scope>
    <source>
        <strain evidence="2 3">SLAS-1</strain>
    </source>
</reference>
<gene>
    <name evidence="2" type="ORF">SAMN04488692_10572</name>
</gene>
<dbReference type="RefSeq" id="WP_089758860.1">
    <property type="nucleotide sequence ID" value="NZ_FNGO01000005.1"/>
</dbReference>